<dbReference type="InterPro" id="IPR032823">
    <property type="entry name" value="BCA_ABC_TP_C"/>
</dbReference>
<dbReference type="Pfam" id="PF00005">
    <property type="entry name" value="ABC_tran"/>
    <property type="match status" value="1"/>
</dbReference>
<evidence type="ECO:0000256" key="5">
    <source>
        <dbReference type="ARBA" id="ARBA00022741"/>
    </source>
</evidence>
<evidence type="ECO:0000256" key="1">
    <source>
        <dbReference type="ARBA" id="ARBA00004651"/>
    </source>
</evidence>
<feature type="transmembrane region" description="Helical" evidence="9">
    <location>
        <begin position="328"/>
        <end position="347"/>
    </location>
</feature>
<keyword evidence="2" id="KW-0813">Transport</keyword>
<sequence>MEEVIRFALLGLGLGALYSLAAQGLVLIYRGSGVLNFAHGAIGMVAAFISWDIWVEQGLPWALGLVVGVAVSAGIGALTHLFVMRPLRRASSLARIVATLGVLILLQGLVVLRYGPDIITISSALPTDLIRLGGDITITADRVILVTVAGALTAALWWVYKYTSFGLGTAAVAENQRVAASLGWSPDRIATINWALGSGLAGLAAILIAPIVQLQAATMTNLVIAALAAALVASFRSFPIVFVAAIVIGIAQTEVTRYVATPGIGQSVPFAVIVAVMVLRGKALPTRDFFLQRLPGVGTGRIRPGLVVAGVAAAAALIAVVPPTWQESFAITFGMALVLLSIVVLTGYAGQISLAQYAVAGLGVWIVARLDATQDVPFVLACLIGLALAFPIGMLLALPAVRARGLNLAVATLGLGAAIELIVFNNGTLSGGLLGTDVHEPKILGFSIEPIMHPTRYALFCLALFTVAALAVANVRRGRSGRRMLAVRTNERAAAALGISVSETKTFAFGFSAAVATLGGIAIAYRSDVVIFSEFTNFTSINAVAWTVIGGIGYVFGPIIGATLAPSALGTQIGNSLFGNVTEYIIPIGGLILILLLMQNEDGAAKQNILQFRAIAKKLRRKAEKPAAATALDKPTRIEKVASKTLTVEGVTVRFGGVVALSDLSLTVPPGKIVGLIGPNGAGKTTAIDAITGFVEPATGHLDLDGVDITGLHAAQRARVGVSRSFQSLELFEDMTVLDNLRTASDPRDRLSYVRDMVYPLTPPLPAAVVTAVHEFQLEGDLDRLVSDLPYGRRRLVAIARAVATQPSVLLLDEPAAGLGERESRELARLVRRLADEWGIGVLLVEHDMNFVMAVCDEIVVLDFGRTIAQGTPEVVRADPATIKAYLGSDEVIESEPTRVKETL</sequence>
<feature type="transmembrane region" description="Helical" evidence="9">
    <location>
        <begin position="302"/>
        <end position="322"/>
    </location>
</feature>
<dbReference type="CDD" id="cd03219">
    <property type="entry name" value="ABC_Mj1267_LivG_branched"/>
    <property type="match status" value="1"/>
</dbReference>
<dbReference type="InterPro" id="IPR001851">
    <property type="entry name" value="ABC_transp_permease"/>
</dbReference>
<keyword evidence="5" id="KW-0547">Nucleotide-binding</keyword>
<gene>
    <name evidence="11" type="ORF">OJ962_08180</name>
</gene>
<dbReference type="PROSITE" id="PS50893">
    <property type="entry name" value="ABC_TRANSPORTER_2"/>
    <property type="match status" value="1"/>
</dbReference>
<feature type="domain" description="ABC transporter" evidence="10">
    <location>
        <begin position="646"/>
        <end position="889"/>
    </location>
</feature>
<dbReference type="CDD" id="cd06582">
    <property type="entry name" value="TM_PBP1_LivH_like"/>
    <property type="match status" value="1"/>
</dbReference>
<dbReference type="PANTHER" id="PTHR45772">
    <property type="entry name" value="CONSERVED COMPONENT OF ABC TRANSPORTER FOR NATURAL AMINO ACIDS-RELATED"/>
    <property type="match status" value="1"/>
</dbReference>
<organism evidence="11 12">
    <name type="scientific">Solirubrobacter deserti</name>
    <dbReference type="NCBI Taxonomy" id="2282478"/>
    <lineage>
        <taxon>Bacteria</taxon>
        <taxon>Bacillati</taxon>
        <taxon>Actinomycetota</taxon>
        <taxon>Thermoleophilia</taxon>
        <taxon>Solirubrobacterales</taxon>
        <taxon>Solirubrobacteraceae</taxon>
        <taxon>Solirubrobacter</taxon>
    </lineage>
</organism>
<dbReference type="InterPro" id="IPR027417">
    <property type="entry name" value="P-loop_NTPase"/>
</dbReference>
<evidence type="ECO:0000256" key="3">
    <source>
        <dbReference type="ARBA" id="ARBA00022475"/>
    </source>
</evidence>
<dbReference type="SMART" id="SM00382">
    <property type="entry name" value="AAA"/>
    <property type="match status" value="1"/>
</dbReference>
<feature type="transmembrane region" description="Helical" evidence="9">
    <location>
        <begin position="577"/>
        <end position="598"/>
    </location>
</feature>
<feature type="transmembrane region" description="Helical" evidence="9">
    <location>
        <begin position="545"/>
        <end position="565"/>
    </location>
</feature>
<keyword evidence="3" id="KW-1003">Cell membrane</keyword>
<feature type="transmembrane region" description="Helical" evidence="9">
    <location>
        <begin position="224"/>
        <end position="251"/>
    </location>
</feature>
<feature type="transmembrane region" description="Helical" evidence="9">
    <location>
        <begin position="136"/>
        <end position="160"/>
    </location>
</feature>
<feature type="transmembrane region" description="Helical" evidence="9">
    <location>
        <begin position="263"/>
        <end position="281"/>
    </location>
</feature>
<feature type="transmembrane region" description="Helical" evidence="9">
    <location>
        <begin position="457"/>
        <end position="475"/>
    </location>
</feature>
<dbReference type="Pfam" id="PF02653">
    <property type="entry name" value="BPD_transp_2"/>
    <property type="match status" value="2"/>
</dbReference>
<evidence type="ECO:0000313" key="11">
    <source>
        <dbReference type="EMBL" id="MDA0137468.1"/>
    </source>
</evidence>
<evidence type="ECO:0000256" key="9">
    <source>
        <dbReference type="SAM" id="Phobius"/>
    </source>
</evidence>
<comment type="subcellular location">
    <subcellularLocation>
        <location evidence="1">Cell membrane</location>
        <topology evidence="1">Multi-pass membrane protein</topology>
    </subcellularLocation>
</comment>
<feature type="transmembrane region" description="Helical" evidence="9">
    <location>
        <begin position="192"/>
        <end position="212"/>
    </location>
</feature>
<dbReference type="InterPro" id="IPR043428">
    <property type="entry name" value="LivM-like"/>
</dbReference>
<feature type="transmembrane region" description="Helical" evidence="9">
    <location>
        <begin position="96"/>
        <end position="115"/>
    </location>
</feature>
<keyword evidence="12" id="KW-1185">Reference proteome</keyword>
<dbReference type="SUPFAM" id="SSF52540">
    <property type="entry name" value="P-loop containing nucleoside triphosphate hydrolases"/>
    <property type="match status" value="1"/>
</dbReference>
<keyword evidence="8 9" id="KW-0472">Membrane</keyword>
<dbReference type="InterPro" id="IPR003439">
    <property type="entry name" value="ABC_transporter-like_ATP-bd"/>
</dbReference>
<dbReference type="Pfam" id="PF12399">
    <property type="entry name" value="BCA_ABC_TP_C"/>
    <property type="match status" value="1"/>
</dbReference>
<dbReference type="Proteomes" id="UP001147700">
    <property type="component" value="Unassembled WGS sequence"/>
</dbReference>
<comment type="caution">
    <text evidence="11">The sequence shown here is derived from an EMBL/GenBank/DDBJ whole genome shotgun (WGS) entry which is preliminary data.</text>
</comment>
<dbReference type="InterPro" id="IPR051120">
    <property type="entry name" value="ABC_AA/LPS_Transport"/>
</dbReference>
<dbReference type="PANTHER" id="PTHR45772:SF1">
    <property type="entry name" value="ABC TRANSPORTER ATP-BINDING PROTEIN"/>
    <property type="match status" value="1"/>
</dbReference>
<feature type="transmembrane region" description="Helical" evidence="9">
    <location>
        <begin position="378"/>
        <end position="398"/>
    </location>
</feature>
<name>A0ABT4RFY9_9ACTN</name>
<evidence type="ECO:0000259" key="10">
    <source>
        <dbReference type="PROSITE" id="PS50893"/>
    </source>
</evidence>
<evidence type="ECO:0000256" key="4">
    <source>
        <dbReference type="ARBA" id="ARBA00022692"/>
    </source>
</evidence>
<proteinExistence type="predicted"/>
<keyword evidence="6" id="KW-0067">ATP-binding</keyword>
<keyword evidence="7 9" id="KW-1133">Transmembrane helix</keyword>
<dbReference type="CDD" id="cd06581">
    <property type="entry name" value="TM_PBP1_LivM_like"/>
    <property type="match status" value="1"/>
</dbReference>
<accession>A0ABT4RFY9</accession>
<feature type="transmembrane region" description="Helical" evidence="9">
    <location>
        <begin position="507"/>
        <end position="525"/>
    </location>
</feature>
<evidence type="ECO:0000256" key="7">
    <source>
        <dbReference type="ARBA" id="ARBA00022989"/>
    </source>
</evidence>
<protein>
    <submittedName>
        <fullName evidence="11">Branched-chain amino acid ABC transporter permease/ATP-binding protein</fullName>
    </submittedName>
</protein>
<dbReference type="EMBL" id="JAPCID010000009">
    <property type="protein sequence ID" value="MDA0137468.1"/>
    <property type="molecule type" value="Genomic_DNA"/>
</dbReference>
<keyword evidence="4 9" id="KW-0812">Transmembrane</keyword>
<feature type="transmembrane region" description="Helical" evidence="9">
    <location>
        <begin position="405"/>
        <end position="424"/>
    </location>
</feature>
<evidence type="ECO:0000256" key="6">
    <source>
        <dbReference type="ARBA" id="ARBA00022840"/>
    </source>
</evidence>
<dbReference type="RefSeq" id="WP_202955795.1">
    <property type="nucleotide sequence ID" value="NZ_JAPCID010000009.1"/>
</dbReference>
<evidence type="ECO:0000256" key="2">
    <source>
        <dbReference type="ARBA" id="ARBA00022448"/>
    </source>
</evidence>
<feature type="transmembrane region" description="Helical" evidence="9">
    <location>
        <begin position="37"/>
        <end position="55"/>
    </location>
</feature>
<dbReference type="Gene3D" id="3.40.50.300">
    <property type="entry name" value="P-loop containing nucleotide triphosphate hydrolases"/>
    <property type="match status" value="1"/>
</dbReference>
<dbReference type="InterPro" id="IPR003593">
    <property type="entry name" value="AAA+_ATPase"/>
</dbReference>
<feature type="transmembrane region" description="Helical" evidence="9">
    <location>
        <begin position="62"/>
        <end position="84"/>
    </location>
</feature>
<evidence type="ECO:0000313" key="12">
    <source>
        <dbReference type="Proteomes" id="UP001147700"/>
    </source>
</evidence>
<evidence type="ECO:0000256" key="8">
    <source>
        <dbReference type="ARBA" id="ARBA00023136"/>
    </source>
</evidence>
<reference evidence="11" key="1">
    <citation type="submission" date="2022-10" db="EMBL/GenBank/DDBJ databases">
        <title>The WGS of Solirubrobacter sp. CPCC 204708.</title>
        <authorList>
            <person name="Jiang Z."/>
        </authorList>
    </citation>
    <scope>NUCLEOTIDE SEQUENCE</scope>
    <source>
        <strain evidence="11">CPCC 204708</strain>
    </source>
</reference>